<protein>
    <submittedName>
        <fullName evidence="1">Uncharacterized protein</fullName>
    </submittedName>
</protein>
<organism evidence="1 2">
    <name type="scientific">Sphaerodactylus townsendi</name>
    <dbReference type="NCBI Taxonomy" id="933632"/>
    <lineage>
        <taxon>Eukaryota</taxon>
        <taxon>Metazoa</taxon>
        <taxon>Chordata</taxon>
        <taxon>Craniata</taxon>
        <taxon>Vertebrata</taxon>
        <taxon>Euteleostomi</taxon>
        <taxon>Lepidosauria</taxon>
        <taxon>Squamata</taxon>
        <taxon>Bifurcata</taxon>
        <taxon>Gekkota</taxon>
        <taxon>Sphaerodactylidae</taxon>
        <taxon>Sphaerodactylus</taxon>
    </lineage>
</organism>
<sequence length="640" mass="74235">MANLLLLGKSYLFLLQDNFRYRSKVLKWHPDKNPDNRKEAEKKFREIVEAYKVLSDKSTRNLYDGNSKDIFKGTRWHQNILHRKMCLFSAPKRFHHFSVMTAFISGKKITTKRHLENESKYLEVEEDGKTVSIYVNGIPIFERDRATGNEWNYKLDKGHRYTGKSRISTRERHQWANEWRCWAEKWRSWAEECRDWAEGRRHPKDKGCPRAAVRNCQKSTQYPNINKEHSKSDKSCPRQQGRPPPFFMPGEGKSDLNERQCKANKEQPCPEEKLTRPEKEYFVFPEIVEKNSGVDEIHIKKNNKDCRPEEGCPMSDKGNPGSSKPGERHTVQVGNTNKGQPKPEEGCPRVDQVNHEFQRPNQETYAHKKSDPVHIECPMKKKIASGYSSKAKNKKAPIRRHKQQSEESKQQTIKSKYPLGRNEQMNGKLEPQSENGEATLRSEPEKKTELNDTKKKVSAHAKQAAKPKLTDCGAKELPLINKESIIGIRKPCAKWTKSQIGRRRLCSRRSAFQTGRNWMFSEYNKTGAVWNGPCTKSKVAPEKNIPVDCKQESPCKNKCSLLPLQELSLLTKKRLRRRRVYHLPSEKRDDKHPFITATNLLLDANSQQRGRLISLPKDISYLPSIQGQKLKMNQIPHVIH</sequence>
<accession>A0ACB8G1V7</accession>
<evidence type="ECO:0000313" key="1">
    <source>
        <dbReference type="EMBL" id="KAH8013447.1"/>
    </source>
</evidence>
<dbReference type="Proteomes" id="UP000827872">
    <property type="component" value="Linkage Group LG02"/>
</dbReference>
<proteinExistence type="predicted"/>
<gene>
    <name evidence="1" type="ORF">K3G42_019152</name>
</gene>
<evidence type="ECO:0000313" key="2">
    <source>
        <dbReference type="Proteomes" id="UP000827872"/>
    </source>
</evidence>
<comment type="caution">
    <text evidence="1">The sequence shown here is derived from an EMBL/GenBank/DDBJ whole genome shotgun (WGS) entry which is preliminary data.</text>
</comment>
<dbReference type="EMBL" id="CM037615">
    <property type="protein sequence ID" value="KAH8013447.1"/>
    <property type="molecule type" value="Genomic_DNA"/>
</dbReference>
<reference evidence="1" key="1">
    <citation type="submission" date="2021-08" db="EMBL/GenBank/DDBJ databases">
        <title>The first chromosome-level gecko genome reveals the dynamic sex chromosomes of Neotropical dwarf geckos (Sphaerodactylidae: Sphaerodactylus).</title>
        <authorList>
            <person name="Pinto B.J."/>
            <person name="Keating S.E."/>
            <person name="Gamble T."/>
        </authorList>
    </citation>
    <scope>NUCLEOTIDE SEQUENCE</scope>
    <source>
        <strain evidence="1">TG3544</strain>
    </source>
</reference>
<name>A0ACB8G1V7_9SAUR</name>
<keyword evidence="2" id="KW-1185">Reference proteome</keyword>